<keyword evidence="3" id="KW-1185">Reference proteome</keyword>
<comment type="caution">
    <text evidence="2">The sequence shown here is derived from an EMBL/GenBank/DDBJ whole genome shotgun (WGS) entry which is preliminary data.</text>
</comment>
<evidence type="ECO:0000313" key="2">
    <source>
        <dbReference type="EMBL" id="KAK6778214.1"/>
    </source>
</evidence>
<sequence>MEQNIHLCELAPQSSDWICKIQIVDICGPTESKEKRLKYLNMILQDKQEDQIKGIVYGDDIPCYQDRIKLYHTYYIAGTRMQPSSSKYEKPLHAFELVFEKKSVLLELEENDVDALPLLTKLTLTSFIDIKQQVLQATIDLNKKEFGMPALPFNKNSELITLNVHMLILNVVLNRYTSNRCQLFSTKISYDKHTFTFTIWDQTIMDNEGNKMLQQLHEYPIILARRIG</sequence>
<name>A0AAN8SZ61_SOLBU</name>
<dbReference type="Pfam" id="PF02721">
    <property type="entry name" value="DUF223"/>
    <property type="match status" value="1"/>
</dbReference>
<evidence type="ECO:0000259" key="1">
    <source>
        <dbReference type="Pfam" id="PF02721"/>
    </source>
</evidence>
<dbReference type="PANTHER" id="PTHR47910">
    <property type="entry name" value="RIBULOSE BISPHOSPHATE CARBOXYLASE LARGE CHAIN, CATALYTIC DOMAIN-CONTAINING PROTEIN"/>
    <property type="match status" value="1"/>
</dbReference>
<evidence type="ECO:0000313" key="3">
    <source>
        <dbReference type="Proteomes" id="UP001371456"/>
    </source>
</evidence>
<dbReference type="Proteomes" id="UP001371456">
    <property type="component" value="Unassembled WGS sequence"/>
</dbReference>
<dbReference type="AlphaFoldDB" id="A0AAN8SZ61"/>
<gene>
    <name evidence="2" type="ORF">RDI58_024932</name>
</gene>
<proteinExistence type="predicted"/>
<accession>A0AAN8SZ61</accession>
<dbReference type="EMBL" id="JBANQN010000010">
    <property type="protein sequence ID" value="KAK6778214.1"/>
    <property type="molecule type" value="Genomic_DNA"/>
</dbReference>
<dbReference type="Gene3D" id="2.40.50.140">
    <property type="entry name" value="Nucleic acid-binding proteins"/>
    <property type="match status" value="1"/>
</dbReference>
<dbReference type="InterPro" id="IPR012340">
    <property type="entry name" value="NA-bd_OB-fold"/>
</dbReference>
<dbReference type="SUPFAM" id="SSF50249">
    <property type="entry name" value="Nucleic acid-binding proteins"/>
    <property type="match status" value="1"/>
</dbReference>
<feature type="domain" description="Replication protein A 70 kDa DNA-binding subunit B/D first OB fold" evidence="1">
    <location>
        <begin position="6"/>
        <end position="104"/>
    </location>
</feature>
<dbReference type="InterPro" id="IPR003871">
    <property type="entry name" value="RFA1B/D_OB_1st"/>
</dbReference>
<dbReference type="PANTHER" id="PTHR47910:SF2">
    <property type="entry name" value="RIBULOSE BISPHOSPHATE CARBOXYLASE LARGE CHAIN, CATALYTIC DOMAIN-CONTAINING PROTEIN"/>
    <property type="match status" value="1"/>
</dbReference>
<reference evidence="2 3" key="1">
    <citation type="submission" date="2024-02" db="EMBL/GenBank/DDBJ databases">
        <title>de novo genome assembly of Solanum bulbocastanum strain 11H21.</title>
        <authorList>
            <person name="Hosaka A.J."/>
        </authorList>
    </citation>
    <scope>NUCLEOTIDE SEQUENCE [LARGE SCALE GENOMIC DNA]</scope>
    <source>
        <tissue evidence="2">Young leaves</tissue>
    </source>
</reference>
<protein>
    <recommendedName>
        <fullName evidence="1">Replication protein A 70 kDa DNA-binding subunit B/D first OB fold domain-containing protein</fullName>
    </recommendedName>
</protein>
<organism evidence="2 3">
    <name type="scientific">Solanum bulbocastanum</name>
    <name type="common">Wild potato</name>
    <dbReference type="NCBI Taxonomy" id="147425"/>
    <lineage>
        <taxon>Eukaryota</taxon>
        <taxon>Viridiplantae</taxon>
        <taxon>Streptophyta</taxon>
        <taxon>Embryophyta</taxon>
        <taxon>Tracheophyta</taxon>
        <taxon>Spermatophyta</taxon>
        <taxon>Magnoliopsida</taxon>
        <taxon>eudicotyledons</taxon>
        <taxon>Gunneridae</taxon>
        <taxon>Pentapetalae</taxon>
        <taxon>asterids</taxon>
        <taxon>lamiids</taxon>
        <taxon>Solanales</taxon>
        <taxon>Solanaceae</taxon>
        <taxon>Solanoideae</taxon>
        <taxon>Solaneae</taxon>
        <taxon>Solanum</taxon>
    </lineage>
</organism>